<feature type="region of interest" description="Disordered" evidence="1">
    <location>
        <begin position="131"/>
        <end position="155"/>
    </location>
</feature>
<name>A0A2U8H9F4_9RHOB</name>
<gene>
    <name evidence="2" type="ORF">CEW88_00715</name>
</gene>
<reference evidence="2 3" key="1">
    <citation type="submission" date="2017-06" db="EMBL/GenBank/DDBJ databases">
        <title>Yangia sp. YSBP01 complete genome sequence.</title>
        <authorList>
            <person name="Woo J.-H."/>
            <person name="Kim H.-S."/>
        </authorList>
    </citation>
    <scope>NUCLEOTIDE SEQUENCE [LARGE SCALE GENOMIC DNA]</scope>
    <source>
        <strain evidence="2 3">YSBP01</strain>
    </source>
</reference>
<feature type="region of interest" description="Disordered" evidence="1">
    <location>
        <begin position="185"/>
        <end position="204"/>
    </location>
</feature>
<dbReference type="EMBL" id="CP022189">
    <property type="protein sequence ID" value="AWI82318.1"/>
    <property type="molecule type" value="Genomic_DNA"/>
</dbReference>
<dbReference type="KEGG" id="ypac:CEW88_00715"/>
<evidence type="ECO:0000313" key="2">
    <source>
        <dbReference type="EMBL" id="AWI82318.1"/>
    </source>
</evidence>
<proteinExistence type="predicted"/>
<feature type="region of interest" description="Disordered" evidence="1">
    <location>
        <begin position="232"/>
        <end position="260"/>
    </location>
</feature>
<evidence type="ECO:0000256" key="1">
    <source>
        <dbReference type="SAM" id="MobiDB-lite"/>
    </source>
</evidence>
<dbReference type="AlphaFoldDB" id="A0A2U8H9F4"/>
<dbReference type="OrthoDB" id="7847197at2"/>
<dbReference type="Proteomes" id="UP000244915">
    <property type="component" value="Chromosome 1"/>
</dbReference>
<dbReference type="RefSeq" id="WP_108964243.1">
    <property type="nucleotide sequence ID" value="NZ_CP022189.1"/>
</dbReference>
<organism evidence="2 3">
    <name type="scientific">Alloyangia pacifica</name>
    <dbReference type="NCBI Taxonomy" id="311180"/>
    <lineage>
        <taxon>Bacteria</taxon>
        <taxon>Pseudomonadati</taxon>
        <taxon>Pseudomonadota</taxon>
        <taxon>Alphaproteobacteria</taxon>
        <taxon>Rhodobacterales</taxon>
        <taxon>Roseobacteraceae</taxon>
        <taxon>Alloyangia</taxon>
    </lineage>
</organism>
<protein>
    <submittedName>
        <fullName evidence="2">Uncharacterized protein</fullName>
    </submittedName>
</protein>
<sequence>MNTGWQEIRRRARLPVLLLVLLLELRPDPTAAQQVVLRSGEHDGFTRLVLDLPEGLGWQGVPGRDGASYLVELARGGFDIRLDDVFRRIGRDRVAAVSALPGGTGVELALACDCVVESSLHDGHLAVLDVRPRRANEPRPAPPPATAQANGAARVEDGTVVETPGAQPGLDLGLLPGLSDATGARRLLPTFDPGPRLVDEARTPAADREIARSFGQSLAEELARSATQGLLDADGPLQEPTEQASPPEDGSGAEADRAAQARDPISAEILAGSAARGFGGTSVLRLGGQRACVEDRRLDLPGWFGEEGEAGAVARLGALRSRLLGEFDRIDTQVQRDLARLYISLGFGAEARTLLRLENDIPDPVLMTLATLTEGGADPAGVFAGQSECPGRAALWAVLGARGLPDTAQIAVPTIMATFEELPLGLRRILGPRLSERLAEEGEFDAARNVLSRLARALGRVTEEMQLAAARIARATGATAEAETLLSELIAAPGELGVAAAVESIDLATAEGHQVPPEMVELTGAYSTERRTTDSRDAIWLAHVRAAWANAEFDRAFAEISGPAEVAAETRLRARTEALEALTASGPDAKFLRHALEPLNLALATVDPGLALQVADRLLALGLPEAAGRWLAGPAPPGRAHDWRLLEARLALASQRPEAAEIALVGLQGDDVLRLRAEAREGMGDFEFAQTAYEQLGDAQNAARLAWLAGDLEATARGEDPVLAEAAALARAAPPEAGMPSLEQGQALAESGKSTIETIRALLAESAVPAL</sequence>
<accession>A0A2U8H9F4</accession>
<evidence type="ECO:0000313" key="3">
    <source>
        <dbReference type="Proteomes" id="UP000244915"/>
    </source>
</evidence>